<dbReference type="PANTHER" id="PTHR46112:SF2">
    <property type="entry name" value="XAA-PRO AMINOPEPTIDASE P-RELATED"/>
    <property type="match status" value="1"/>
</dbReference>
<name>A0A2H0VA94_9BACT</name>
<dbReference type="Gene3D" id="3.40.350.10">
    <property type="entry name" value="Creatinase/prolidase N-terminal domain"/>
    <property type="match status" value="1"/>
</dbReference>
<dbReference type="AlphaFoldDB" id="A0A2H0VA94"/>
<dbReference type="InterPro" id="IPR029149">
    <property type="entry name" value="Creatin/AminoP/Spt16_N"/>
</dbReference>
<comment type="caution">
    <text evidence="2">The sequence shown here is derived from an EMBL/GenBank/DDBJ whole genome shotgun (WGS) entry which is preliminary data.</text>
</comment>
<reference evidence="3" key="1">
    <citation type="submission" date="2017-09" db="EMBL/GenBank/DDBJ databases">
        <title>Depth-based differentiation of microbial function through sediment-hosted aquifers and enrichment of novel symbionts in the deep terrestrial subsurface.</title>
        <authorList>
            <person name="Probst A.J."/>
            <person name="Ladd B."/>
            <person name="Jarett J.K."/>
            <person name="Geller-Mcgrath D.E."/>
            <person name="Sieber C.M.K."/>
            <person name="Emerson J.B."/>
            <person name="Anantharaman K."/>
            <person name="Thomas B.C."/>
            <person name="Malmstrom R."/>
            <person name="Stieglmeier M."/>
            <person name="Klingl A."/>
            <person name="Woyke T."/>
            <person name="Ryan C.M."/>
            <person name="Banfield J.F."/>
        </authorList>
    </citation>
    <scope>NUCLEOTIDE SEQUENCE [LARGE SCALE GENOMIC DNA]</scope>
</reference>
<feature type="domain" description="Peptidase M24" evidence="1">
    <location>
        <begin position="121"/>
        <end position="322"/>
    </location>
</feature>
<organism evidence="2 3">
    <name type="scientific">Candidatus Doudnabacteria bacterium CG10_big_fil_rev_8_21_14_0_10_42_18</name>
    <dbReference type="NCBI Taxonomy" id="1974552"/>
    <lineage>
        <taxon>Bacteria</taxon>
        <taxon>Candidatus Doudnaibacteriota</taxon>
    </lineage>
</organism>
<dbReference type="InterPro" id="IPR000994">
    <property type="entry name" value="Pept_M24"/>
</dbReference>
<protein>
    <recommendedName>
        <fullName evidence="1">Peptidase M24 domain-containing protein</fullName>
    </recommendedName>
</protein>
<dbReference type="Proteomes" id="UP000230922">
    <property type="component" value="Unassembled WGS sequence"/>
</dbReference>
<evidence type="ECO:0000259" key="1">
    <source>
        <dbReference type="Pfam" id="PF00557"/>
    </source>
</evidence>
<dbReference type="InterPro" id="IPR050659">
    <property type="entry name" value="Peptidase_M24B"/>
</dbReference>
<dbReference type="SUPFAM" id="SSF53092">
    <property type="entry name" value="Creatinase/prolidase N-terminal domain"/>
    <property type="match status" value="1"/>
</dbReference>
<accession>A0A2H0VA94</accession>
<gene>
    <name evidence="2" type="ORF">COT92_03505</name>
</gene>
<evidence type="ECO:0000313" key="3">
    <source>
        <dbReference type="Proteomes" id="UP000230922"/>
    </source>
</evidence>
<dbReference type="Pfam" id="PF00557">
    <property type="entry name" value="Peptidase_M24"/>
    <property type="match status" value="1"/>
</dbReference>
<dbReference type="Gene3D" id="3.90.230.10">
    <property type="entry name" value="Creatinase/methionine aminopeptidase superfamily"/>
    <property type="match status" value="1"/>
</dbReference>
<dbReference type="InterPro" id="IPR036005">
    <property type="entry name" value="Creatinase/aminopeptidase-like"/>
</dbReference>
<dbReference type="EMBL" id="PFAK01000058">
    <property type="protein sequence ID" value="PIR95995.1"/>
    <property type="molecule type" value="Genomic_DNA"/>
</dbReference>
<dbReference type="PANTHER" id="PTHR46112">
    <property type="entry name" value="AMINOPEPTIDASE"/>
    <property type="match status" value="1"/>
</dbReference>
<dbReference type="SUPFAM" id="SSF55920">
    <property type="entry name" value="Creatinase/aminopeptidase"/>
    <property type="match status" value="1"/>
</dbReference>
<sequence>MKLNRIKQLQKSISQPLLIKKSENLFYLTGQWFMQGFLLVKKNDVIFFGDGLEKVEDIKKTDRLKYIGKYLGRSKKVVPEDIFTFAEVHYLRAKCKGLRAKIERSPVDYQRQVKDPSEIELIGKSMRIVEKVFGQVRQQLKRKIWTEEKLAKFIKEAGFKLGAEDVSFPPIVASGAGAAVPHHVPSSKKLKPGESIIIDFGFKYKGYCSDFTRTVFLKSVTPKLEKAYNQTERAYLESIKAAKSGMNAGKLYKKSVDILAEKKLDKYFIHSLGHGTGLEIHELPNLSPGSKDIMENGMVFSIEPGVYIPRIGGVRIEDLVYLDKGEVKKFINAPTKLKDNIV</sequence>
<proteinExistence type="predicted"/>
<evidence type="ECO:0000313" key="2">
    <source>
        <dbReference type="EMBL" id="PIR95995.1"/>
    </source>
</evidence>